<keyword evidence="10 13" id="KW-0066">ATP synthesis</keyword>
<feature type="compositionally biased region" description="Polar residues" evidence="16">
    <location>
        <begin position="1"/>
        <end position="14"/>
    </location>
</feature>
<comment type="caution">
    <text evidence="17">The sequence shown here is derived from an EMBL/GenBank/DDBJ whole genome shotgun (WGS) entry which is preliminary data.</text>
</comment>
<comment type="subcellular location">
    <subcellularLocation>
        <location evidence="13">Cell membrane</location>
        <topology evidence="13">Single-pass membrane protein</topology>
    </subcellularLocation>
    <subcellularLocation>
        <location evidence="12">Endomembrane system</location>
        <topology evidence="12">Single-pass membrane protein</topology>
    </subcellularLocation>
</comment>
<evidence type="ECO:0000256" key="16">
    <source>
        <dbReference type="SAM" id="MobiDB-lite"/>
    </source>
</evidence>
<dbReference type="InterPro" id="IPR028987">
    <property type="entry name" value="ATP_synth_B-like_membr_sf"/>
</dbReference>
<dbReference type="NCBIfam" id="TIGR01144">
    <property type="entry name" value="ATP_synt_b"/>
    <property type="match status" value="1"/>
</dbReference>
<dbReference type="AlphaFoldDB" id="A0A2M7V875"/>
<comment type="subunit">
    <text evidence="13">F-type ATPases have 2 components, F(1) - the catalytic core - and F(0) - the membrane proton channel. F(1) has five subunits: alpha(3), beta(3), gamma(1), delta(1), epsilon(1). F(0) has three main subunits: a(1), b(2) and c(10-14). The alpha and beta chains form an alternating ring which encloses part of the gamma chain. F(1) is attached to F(0) by a central stalk formed by the gamma and epsilon chains, while a peripheral stalk is formed by the delta and b chains.</text>
</comment>
<keyword evidence="8 13" id="KW-0406">Ion transport</keyword>
<keyword evidence="2 13" id="KW-0813">Transport</keyword>
<keyword evidence="15" id="KW-0175">Coiled coil</keyword>
<sequence>MSTENKNTIVNTYDQPPLVGAETGPDTPEAYAEVSTRGTAVGDEGLAASLGINAQLFAFQLLNFAVVIVIVWFLILKPLTKTLEKRKKLIDESIDNAKEVETNLKMSEQKFQEKIDESKIESNKIIERAHTEAKEMGEKMKDKAKVDIELLIVQVKKNIKIEKEDALEEVRREATNLIIMATEKILNQKVDSASDKKLIEESLKGLKG</sequence>
<comment type="similarity">
    <text evidence="1 13 14">Belongs to the ATPase B chain family.</text>
</comment>
<keyword evidence="9 13" id="KW-0472">Membrane</keyword>
<evidence type="ECO:0000256" key="14">
    <source>
        <dbReference type="RuleBase" id="RU003848"/>
    </source>
</evidence>
<dbReference type="InterPro" id="IPR002146">
    <property type="entry name" value="ATP_synth_b/b'su_bac/chlpt"/>
</dbReference>
<feature type="coiled-coil region" evidence="15">
    <location>
        <begin position="90"/>
        <end position="117"/>
    </location>
</feature>
<protein>
    <recommendedName>
        <fullName evidence="13">ATP synthase subunit b</fullName>
    </recommendedName>
    <alternativeName>
        <fullName evidence="13">ATP synthase F(0) sector subunit b</fullName>
    </alternativeName>
    <alternativeName>
        <fullName evidence="13">ATPase subunit I</fullName>
    </alternativeName>
    <alternativeName>
        <fullName evidence="13">F-type ATPase subunit b</fullName>
        <shortName evidence="13">F-ATPase subunit b</shortName>
    </alternativeName>
</protein>
<dbReference type="Gene3D" id="6.10.250.1580">
    <property type="match status" value="1"/>
</dbReference>
<dbReference type="CDD" id="cd06503">
    <property type="entry name" value="ATP-synt_Fo_b"/>
    <property type="match status" value="1"/>
</dbReference>
<evidence type="ECO:0000256" key="6">
    <source>
        <dbReference type="ARBA" id="ARBA00022781"/>
    </source>
</evidence>
<evidence type="ECO:0000256" key="4">
    <source>
        <dbReference type="ARBA" id="ARBA00022547"/>
    </source>
</evidence>
<evidence type="ECO:0000256" key="13">
    <source>
        <dbReference type="HAMAP-Rule" id="MF_01398"/>
    </source>
</evidence>
<evidence type="ECO:0000256" key="1">
    <source>
        <dbReference type="ARBA" id="ARBA00005513"/>
    </source>
</evidence>
<dbReference type="GO" id="GO:0046961">
    <property type="term" value="F:proton-transporting ATPase activity, rotational mechanism"/>
    <property type="evidence" value="ECO:0007669"/>
    <property type="project" value="TreeGrafter"/>
</dbReference>
<dbReference type="GO" id="GO:0045259">
    <property type="term" value="C:proton-transporting ATP synthase complex"/>
    <property type="evidence" value="ECO:0007669"/>
    <property type="project" value="UniProtKB-KW"/>
</dbReference>
<keyword evidence="5 13" id="KW-0812">Transmembrane</keyword>
<gene>
    <name evidence="13 17" type="primary">atpF</name>
    <name evidence="17" type="ORF">COX81_02090</name>
</gene>
<keyword evidence="7 13" id="KW-1133">Transmembrane helix</keyword>
<comment type="function">
    <text evidence="11 13">F(1)F(0) ATP synthase produces ATP from ADP in the presence of a proton or sodium gradient. F-type ATPases consist of two structural domains, F(1) containing the extramembraneous catalytic core and F(0) containing the membrane proton channel, linked together by a central stalk and a peripheral stalk. During catalysis, ATP synthesis in the catalytic domain of F(1) is coupled via a rotary mechanism of the central stalk subunits to proton translocation.</text>
</comment>
<dbReference type="InterPro" id="IPR005864">
    <property type="entry name" value="ATP_synth_F0_bsu_bac"/>
</dbReference>
<organism evidence="17 18">
    <name type="scientific">Candidatus Magasanikbacteria bacterium CG_4_10_14_0_2_um_filter_37_12</name>
    <dbReference type="NCBI Taxonomy" id="1974637"/>
    <lineage>
        <taxon>Bacteria</taxon>
        <taxon>Candidatus Magasanikiibacteriota</taxon>
    </lineage>
</organism>
<evidence type="ECO:0000313" key="17">
    <source>
        <dbReference type="EMBL" id="PIZ94995.1"/>
    </source>
</evidence>
<dbReference type="InterPro" id="IPR050059">
    <property type="entry name" value="ATP_synthase_B_chain"/>
</dbReference>
<dbReference type="GO" id="GO:0005886">
    <property type="term" value="C:plasma membrane"/>
    <property type="evidence" value="ECO:0007669"/>
    <property type="project" value="UniProtKB-SubCell"/>
</dbReference>
<evidence type="ECO:0000256" key="3">
    <source>
        <dbReference type="ARBA" id="ARBA00022475"/>
    </source>
</evidence>
<comment type="function">
    <text evidence="13">Component of the F(0) channel, it forms part of the peripheral stalk, linking F(1) to F(0).</text>
</comment>
<evidence type="ECO:0000313" key="18">
    <source>
        <dbReference type="Proteomes" id="UP000228568"/>
    </source>
</evidence>
<evidence type="ECO:0000256" key="15">
    <source>
        <dbReference type="SAM" id="Coils"/>
    </source>
</evidence>
<accession>A0A2M7V875</accession>
<keyword evidence="3 13" id="KW-1003">Cell membrane</keyword>
<dbReference type="GO" id="GO:0046933">
    <property type="term" value="F:proton-transporting ATP synthase activity, rotational mechanism"/>
    <property type="evidence" value="ECO:0007669"/>
    <property type="project" value="UniProtKB-UniRule"/>
</dbReference>
<dbReference type="EMBL" id="PFPK01000023">
    <property type="protein sequence ID" value="PIZ94995.1"/>
    <property type="molecule type" value="Genomic_DNA"/>
</dbReference>
<evidence type="ECO:0000256" key="11">
    <source>
        <dbReference type="ARBA" id="ARBA00025198"/>
    </source>
</evidence>
<name>A0A2M7V875_9BACT</name>
<dbReference type="PANTHER" id="PTHR33445">
    <property type="entry name" value="ATP SYNTHASE SUBUNIT B', CHLOROPLASTIC"/>
    <property type="match status" value="1"/>
</dbReference>
<evidence type="ECO:0000256" key="7">
    <source>
        <dbReference type="ARBA" id="ARBA00022989"/>
    </source>
</evidence>
<feature type="region of interest" description="Disordered" evidence="16">
    <location>
        <begin position="1"/>
        <end position="26"/>
    </location>
</feature>
<dbReference type="Proteomes" id="UP000228568">
    <property type="component" value="Unassembled WGS sequence"/>
</dbReference>
<evidence type="ECO:0000256" key="12">
    <source>
        <dbReference type="ARBA" id="ARBA00037847"/>
    </source>
</evidence>
<dbReference type="GO" id="GO:0012505">
    <property type="term" value="C:endomembrane system"/>
    <property type="evidence" value="ECO:0007669"/>
    <property type="project" value="UniProtKB-SubCell"/>
</dbReference>
<dbReference type="HAMAP" id="MF_01398">
    <property type="entry name" value="ATP_synth_b_bprime"/>
    <property type="match status" value="1"/>
</dbReference>
<keyword evidence="6 13" id="KW-0375">Hydrogen ion transport</keyword>
<evidence type="ECO:0000256" key="2">
    <source>
        <dbReference type="ARBA" id="ARBA00022448"/>
    </source>
</evidence>
<reference evidence="18" key="1">
    <citation type="submission" date="2017-09" db="EMBL/GenBank/DDBJ databases">
        <title>Depth-based differentiation of microbial function through sediment-hosted aquifers and enrichment of novel symbionts in the deep terrestrial subsurface.</title>
        <authorList>
            <person name="Probst A.J."/>
            <person name="Ladd B."/>
            <person name="Jarett J.K."/>
            <person name="Geller-Mcgrath D.E."/>
            <person name="Sieber C.M.K."/>
            <person name="Emerson J.B."/>
            <person name="Anantharaman K."/>
            <person name="Thomas B.C."/>
            <person name="Malmstrom R."/>
            <person name="Stieglmeier M."/>
            <person name="Klingl A."/>
            <person name="Woyke T."/>
            <person name="Ryan C.M."/>
            <person name="Banfield J.F."/>
        </authorList>
    </citation>
    <scope>NUCLEOTIDE SEQUENCE [LARGE SCALE GENOMIC DNA]</scope>
</reference>
<dbReference type="PANTHER" id="PTHR33445:SF1">
    <property type="entry name" value="ATP SYNTHASE SUBUNIT B"/>
    <property type="match status" value="1"/>
</dbReference>
<evidence type="ECO:0000256" key="10">
    <source>
        <dbReference type="ARBA" id="ARBA00023310"/>
    </source>
</evidence>
<evidence type="ECO:0000256" key="9">
    <source>
        <dbReference type="ARBA" id="ARBA00023136"/>
    </source>
</evidence>
<dbReference type="Pfam" id="PF00430">
    <property type="entry name" value="ATP-synt_B"/>
    <property type="match status" value="1"/>
</dbReference>
<keyword evidence="4 13" id="KW-0138">CF(0)</keyword>
<evidence type="ECO:0000256" key="8">
    <source>
        <dbReference type="ARBA" id="ARBA00023065"/>
    </source>
</evidence>
<dbReference type="SUPFAM" id="SSF81573">
    <property type="entry name" value="F1F0 ATP synthase subunit B, membrane domain"/>
    <property type="match status" value="1"/>
</dbReference>
<evidence type="ECO:0000256" key="5">
    <source>
        <dbReference type="ARBA" id="ARBA00022692"/>
    </source>
</evidence>
<proteinExistence type="inferred from homology"/>
<feature type="transmembrane region" description="Helical" evidence="13">
    <location>
        <begin position="56"/>
        <end position="76"/>
    </location>
</feature>